<sequence length="250" mass="29442">MMQLLILAVLGYFLYFTIPIIIFIYLIYHYRKNSDRYKIKALYYFPFLTILLLAFEIYGYQRFFTIDYQETTLSQESQIWGLKIPKETKVTKTPRFFHLFNQVTSLEINPNLSNQYIIWKNSPIQTISYEKSLDKVIFYHPKINFQTDKDNIIKIDSFKCNVNGLVIQFSSIFGNVDLTHDQYKLSSCFAVDDNDIKLAGKIFKYKNSAFLEKINYKDYSHQDQNLSKLIKDNNASWNIKASLAPEIGAD</sequence>
<proteinExistence type="predicted"/>
<dbReference type="PATRIC" id="fig|1120926.3.peg.732"/>
<keyword evidence="1" id="KW-0472">Membrane</keyword>
<organism evidence="2 3">
    <name type="scientific">Acinetobacter gerneri DSM 14967 = CIP 107464 = MTCC 9824</name>
    <dbReference type="NCBI Taxonomy" id="1120926"/>
    <lineage>
        <taxon>Bacteria</taxon>
        <taxon>Pseudomonadati</taxon>
        <taxon>Pseudomonadota</taxon>
        <taxon>Gammaproteobacteria</taxon>
        <taxon>Moraxellales</taxon>
        <taxon>Moraxellaceae</taxon>
        <taxon>Acinetobacter</taxon>
    </lineage>
</organism>
<keyword evidence="1" id="KW-0812">Transmembrane</keyword>
<keyword evidence="1" id="KW-1133">Transmembrane helix</keyword>
<evidence type="ECO:0000313" key="2">
    <source>
        <dbReference type="EMBL" id="ENV35115.1"/>
    </source>
</evidence>
<dbReference type="AlphaFoldDB" id="N8ZUI2"/>
<accession>N8ZUI2</accession>
<comment type="caution">
    <text evidence="2">The sequence shown here is derived from an EMBL/GenBank/DDBJ whole genome shotgun (WGS) entry which is preliminary data.</text>
</comment>
<keyword evidence="3" id="KW-1185">Reference proteome</keyword>
<dbReference type="RefSeq" id="WP_004857036.1">
    <property type="nucleotide sequence ID" value="NZ_ASYY01000053.1"/>
</dbReference>
<gene>
    <name evidence="2" type="ORF">F960_00766</name>
</gene>
<dbReference type="HOGENOM" id="CLU_1109571_0_0_6"/>
<feature type="transmembrane region" description="Helical" evidence="1">
    <location>
        <begin position="6"/>
        <end position="29"/>
    </location>
</feature>
<reference evidence="2 3" key="1">
    <citation type="submission" date="2013-02" db="EMBL/GenBank/DDBJ databases">
        <title>The Genome Sequence of Acinetobacter gerneri CIP 107464.</title>
        <authorList>
            <consortium name="The Broad Institute Genome Sequencing Platform"/>
            <consortium name="The Broad Institute Genome Sequencing Center for Infectious Disease"/>
            <person name="Cerqueira G."/>
            <person name="Feldgarden M."/>
            <person name="Courvalin P."/>
            <person name="Perichon B."/>
            <person name="Grillot-Courvalin C."/>
            <person name="Clermont D."/>
            <person name="Rocha E."/>
            <person name="Yoon E.-J."/>
            <person name="Nemec A."/>
            <person name="Walker B."/>
            <person name="Young S.K."/>
            <person name="Zeng Q."/>
            <person name="Gargeya S."/>
            <person name="Fitzgerald M."/>
            <person name="Haas B."/>
            <person name="Abouelleil A."/>
            <person name="Alvarado L."/>
            <person name="Arachchi H.M."/>
            <person name="Berlin A.M."/>
            <person name="Chapman S.B."/>
            <person name="Dewar J."/>
            <person name="Goldberg J."/>
            <person name="Griggs A."/>
            <person name="Gujja S."/>
            <person name="Hansen M."/>
            <person name="Howarth C."/>
            <person name="Imamovic A."/>
            <person name="Larimer J."/>
            <person name="McCowan C."/>
            <person name="Murphy C."/>
            <person name="Neiman D."/>
            <person name="Pearson M."/>
            <person name="Priest M."/>
            <person name="Roberts A."/>
            <person name="Saif S."/>
            <person name="Shea T."/>
            <person name="Sisk P."/>
            <person name="Sykes S."/>
            <person name="Wortman J."/>
            <person name="Nusbaum C."/>
            <person name="Birren B."/>
        </authorList>
    </citation>
    <scope>NUCLEOTIDE SEQUENCE [LARGE SCALE GENOMIC DNA]</scope>
    <source>
        <strain evidence="2 3">CIP 107464</strain>
    </source>
</reference>
<dbReference type="Proteomes" id="UP000013117">
    <property type="component" value="Unassembled WGS sequence"/>
</dbReference>
<dbReference type="EMBL" id="APPN01000050">
    <property type="protein sequence ID" value="ENV35115.1"/>
    <property type="molecule type" value="Genomic_DNA"/>
</dbReference>
<feature type="transmembrane region" description="Helical" evidence="1">
    <location>
        <begin position="41"/>
        <end position="60"/>
    </location>
</feature>
<evidence type="ECO:0000313" key="3">
    <source>
        <dbReference type="Proteomes" id="UP000013117"/>
    </source>
</evidence>
<dbReference type="GeneID" id="84208182"/>
<evidence type="ECO:0000256" key="1">
    <source>
        <dbReference type="SAM" id="Phobius"/>
    </source>
</evidence>
<protein>
    <submittedName>
        <fullName evidence="2">Uncharacterized protein</fullName>
    </submittedName>
</protein>
<name>N8ZUI2_9GAMM</name>